<dbReference type="STRING" id="3775.A0A1Q3BF75"/>
<dbReference type="PROSITE" id="PS51471">
    <property type="entry name" value="FE2OG_OXY"/>
    <property type="match status" value="1"/>
</dbReference>
<dbReference type="PANTHER" id="PTHR47990">
    <property type="entry name" value="2-OXOGLUTARATE (2OG) AND FE(II)-DEPENDENT OXYGENASE SUPERFAMILY PROTEIN-RELATED"/>
    <property type="match status" value="1"/>
</dbReference>
<dbReference type="SUPFAM" id="SSF51197">
    <property type="entry name" value="Clavaminate synthase-like"/>
    <property type="match status" value="1"/>
</dbReference>
<comment type="caution">
    <text evidence="5">The sequence shown here is derived from an EMBL/GenBank/DDBJ whole genome shotgun (WGS) entry which is preliminary data.</text>
</comment>
<evidence type="ECO:0000256" key="2">
    <source>
        <dbReference type="ARBA" id="ARBA00023004"/>
    </source>
</evidence>
<protein>
    <submittedName>
        <fullName evidence="5">2OG-FeII_Oxy domain-containing protein/DIOX_N domain-containing protein</fullName>
    </submittedName>
</protein>
<dbReference type="PRINTS" id="PR00682">
    <property type="entry name" value="IPNSYNTHASE"/>
</dbReference>
<name>A0A1Q3BF75_CEPFO</name>
<dbReference type="InParanoid" id="A0A1Q3BF75"/>
<dbReference type="EMBL" id="BDDD01000489">
    <property type="protein sequence ID" value="GAV66598.1"/>
    <property type="molecule type" value="Genomic_DNA"/>
</dbReference>
<evidence type="ECO:0000256" key="1">
    <source>
        <dbReference type="ARBA" id="ARBA00022723"/>
    </source>
</evidence>
<evidence type="ECO:0000256" key="3">
    <source>
        <dbReference type="RuleBase" id="RU003682"/>
    </source>
</evidence>
<comment type="similarity">
    <text evidence="3">Belongs to the iron/ascorbate-dependent oxidoreductase family.</text>
</comment>
<dbReference type="InterPro" id="IPR050231">
    <property type="entry name" value="Iron_ascorbate_oxido_reductase"/>
</dbReference>
<dbReference type="GO" id="GO:0046872">
    <property type="term" value="F:metal ion binding"/>
    <property type="evidence" value="ECO:0007669"/>
    <property type="project" value="UniProtKB-KW"/>
</dbReference>
<gene>
    <name evidence="5" type="ORF">CFOL_v3_10108</name>
</gene>
<keyword evidence="6" id="KW-1185">Reference proteome</keyword>
<dbReference type="Pfam" id="PF14226">
    <property type="entry name" value="DIOX_N"/>
    <property type="match status" value="1"/>
</dbReference>
<dbReference type="InterPro" id="IPR044861">
    <property type="entry name" value="IPNS-like_FE2OG_OXY"/>
</dbReference>
<keyword evidence="1 3" id="KW-0479">Metal-binding</keyword>
<keyword evidence="3" id="KW-0560">Oxidoreductase</keyword>
<dbReference type="Proteomes" id="UP000187406">
    <property type="component" value="Unassembled WGS sequence"/>
</dbReference>
<dbReference type="InterPro" id="IPR005123">
    <property type="entry name" value="Oxoglu/Fe-dep_dioxygenase_dom"/>
</dbReference>
<dbReference type="Pfam" id="PF03171">
    <property type="entry name" value="2OG-FeII_Oxy"/>
    <property type="match status" value="1"/>
</dbReference>
<dbReference type="OrthoDB" id="288590at2759"/>
<reference evidence="6" key="1">
    <citation type="submission" date="2016-04" db="EMBL/GenBank/DDBJ databases">
        <title>Cephalotus genome sequencing.</title>
        <authorList>
            <person name="Fukushima K."/>
            <person name="Hasebe M."/>
            <person name="Fang X."/>
        </authorList>
    </citation>
    <scope>NUCLEOTIDE SEQUENCE [LARGE SCALE GENOMIC DNA]</scope>
    <source>
        <strain evidence="6">cv. St1</strain>
    </source>
</reference>
<proteinExistence type="inferred from homology"/>
<evidence type="ECO:0000313" key="5">
    <source>
        <dbReference type="EMBL" id="GAV66598.1"/>
    </source>
</evidence>
<feature type="domain" description="Fe2OG dioxygenase" evidence="4">
    <location>
        <begin position="190"/>
        <end position="289"/>
    </location>
</feature>
<evidence type="ECO:0000313" key="6">
    <source>
        <dbReference type="Proteomes" id="UP000187406"/>
    </source>
</evidence>
<dbReference type="GO" id="GO:0016491">
    <property type="term" value="F:oxidoreductase activity"/>
    <property type="evidence" value="ECO:0007669"/>
    <property type="project" value="UniProtKB-KW"/>
</dbReference>
<sequence length="332" mass="37914">MYKMNYESYPPPFRQENNHIQNIDTDETTNQVLDLDPIPLIDLQCLDLDQLGEACRDWGIFRLVNHGIPDTLLSQLQDQAKKLFYLSFESKQALFTGPVSYFWGTPALSPSGSALLPLSSAPQNINWVEGFNVRLGQLSPFQAEEPMLDSFRLLMEEYGMHLSITVSTIFKATAKNLNLDPQKSVSILSKSSGFIRAYRYPFCSKDNDTWGLNVHTDSSLFSVLYQDHIGGLEVFKDGKWLDVNPIPNSLIVNIGDMMQAISDDEYISVRHRVKVKKQERFSICYFVFPDEDCVIQSSKYKPFTYGDFRAQVQHDIKSLGLKVGLERFKVDH</sequence>
<keyword evidence="2 3" id="KW-0408">Iron</keyword>
<organism evidence="5 6">
    <name type="scientific">Cephalotus follicularis</name>
    <name type="common">Albany pitcher plant</name>
    <dbReference type="NCBI Taxonomy" id="3775"/>
    <lineage>
        <taxon>Eukaryota</taxon>
        <taxon>Viridiplantae</taxon>
        <taxon>Streptophyta</taxon>
        <taxon>Embryophyta</taxon>
        <taxon>Tracheophyta</taxon>
        <taxon>Spermatophyta</taxon>
        <taxon>Magnoliopsida</taxon>
        <taxon>eudicotyledons</taxon>
        <taxon>Gunneridae</taxon>
        <taxon>Pentapetalae</taxon>
        <taxon>rosids</taxon>
        <taxon>fabids</taxon>
        <taxon>Oxalidales</taxon>
        <taxon>Cephalotaceae</taxon>
        <taxon>Cephalotus</taxon>
    </lineage>
</organism>
<dbReference type="FunCoup" id="A0A1Q3BF75">
    <property type="interactions" value="15"/>
</dbReference>
<dbReference type="InterPro" id="IPR026992">
    <property type="entry name" value="DIOX_N"/>
</dbReference>
<dbReference type="AlphaFoldDB" id="A0A1Q3BF75"/>
<dbReference type="Gene3D" id="2.60.120.330">
    <property type="entry name" value="B-lactam Antibiotic, Isopenicillin N Synthase, Chain"/>
    <property type="match status" value="1"/>
</dbReference>
<evidence type="ECO:0000259" key="4">
    <source>
        <dbReference type="PROSITE" id="PS51471"/>
    </source>
</evidence>
<accession>A0A1Q3BF75</accession>
<dbReference type="InterPro" id="IPR027443">
    <property type="entry name" value="IPNS-like_sf"/>
</dbReference>